<evidence type="ECO:0000313" key="2">
    <source>
        <dbReference type="Proteomes" id="UP000730482"/>
    </source>
</evidence>
<evidence type="ECO:0000313" key="1">
    <source>
        <dbReference type="EMBL" id="MBS2550008.1"/>
    </source>
</evidence>
<dbReference type="Proteomes" id="UP000730482">
    <property type="component" value="Unassembled WGS sequence"/>
</dbReference>
<protein>
    <recommendedName>
        <fullName evidence="3">YCII-related domain-containing protein</fullName>
    </recommendedName>
</protein>
<accession>A0ABS5KVD5</accession>
<organism evidence="1 2">
    <name type="scientific">Catenulispora pinistramenti</name>
    <dbReference type="NCBI Taxonomy" id="2705254"/>
    <lineage>
        <taxon>Bacteria</taxon>
        <taxon>Bacillati</taxon>
        <taxon>Actinomycetota</taxon>
        <taxon>Actinomycetes</taxon>
        <taxon>Catenulisporales</taxon>
        <taxon>Catenulisporaceae</taxon>
        <taxon>Catenulispora</taxon>
    </lineage>
</organism>
<proteinExistence type="predicted"/>
<dbReference type="RefSeq" id="WP_212011982.1">
    <property type="nucleotide sequence ID" value="NZ_JAAFYZ010000088.1"/>
</dbReference>
<dbReference type="EMBL" id="JAAFYZ010000088">
    <property type="protein sequence ID" value="MBS2550008.1"/>
    <property type="molecule type" value="Genomic_DNA"/>
</dbReference>
<keyword evidence="2" id="KW-1185">Reference proteome</keyword>
<name>A0ABS5KVD5_9ACTN</name>
<evidence type="ECO:0008006" key="3">
    <source>
        <dbReference type="Google" id="ProtNLM"/>
    </source>
</evidence>
<comment type="caution">
    <text evidence="1">The sequence shown here is derived from an EMBL/GenBank/DDBJ whole genome shotgun (WGS) entry which is preliminary data.</text>
</comment>
<sequence length="168" mass="18867">MMRDFSVYGYWPHSMERWGEVFRATSARAAEDLAQMYARERGAALRVAGVFEGVVASVDRYTLFVDPRDVRNLDAEGLDPDVPGLRNDPWTVLGLIESERDRRWNEHTGGQRFCDHVLADSPLSAEDVTEDKARSEGGRLLVCAVFDGTRQRADALYAKFADPDVQVA</sequence>
<reference evidence="1 2" key="1">
    <citation type="submission" date="2020-02" db="EMBL/GenBank/DDBJ databases">
        <title>Acidophilic actinobacteria isolated from forest soil.</title>
        <authorList>
            <person name="Golinska P."/>
        </authorList>
    </citation>
    <scope>NUCLEOTIDE SEQUENCE [LARGE SCALE GENOMIC DNA]</scope>
    <source>
        <strain evidence="1 2">NL8</strain>
    </source>
</reference>
<gene>
    <name evidence="1" type="ORF">KGQ19_24390</name>
</gene>